<evidence type="ECO:0000313" key="3">
    <source>
        <dbReference type="Proteomes" id="UP001064489"/>
    </source>
</evidence>
<dbReference type="AlphaFoldDB" id="A0AAD5IZW2"/>
<evidence type="ECO:0000313" key="2">
    <source>
        <dbReference type="EMBL" id="KAI9177314.1"/>
    </source>
</evidence>
<dbReference type="Pfam" id="PF00646">
    <property type="entry name" value="F-box"/>
    <property type="match status" value="1"/>
</dbReference>
<gene>
    <name evidence="2" type="ORF">LWI28_013595</name>
</gene>
<dbReference type="SUPFAM" id="SSF81383">
    <property type="entry name" value="F-box domain"/>
    <property type="match status" value="1"/>
</dbReference>
<reference evidence="2" key="2">
    <citation type="submission" date="2023-02" db="EMBL/GenBank/DDBJ databases">
        <authorList>
            <person name="Swenson N.G."/>
            <person name="Wegrzyn J.L."/>
            <person name="Mcevoy S.L."/>
        </authorList>
    </citation>
    <scope>NUCLEOTIDE SEQUENCE</scope>
    <source>
        <strain evidence="2">91603</strain>
        <tissue evidence="2">Leaf</tissue>
    </source>
</reference>
<dbReference type="PANTHER" id="PTHR34223">
    <property type="entry name" value="OS11G0201299 PROTEIN"/>
    <property type="match status" value="1"/>
</dbReference>
<dbReference type="Proteomes" id="UP001064489">
    <property type="component" value="Chromosome 5"/>
</dbReference>
<evidence type="ECO:0000259" key="1">
    <source>
        <dbReference type="Pfam" id="PF00646"/>
    </source>
</evidence>
<dbReference type="InterPro" id="IPR053197">
    <property type="entry name" value="F-box_SCFL_complex_component"/>
</dbReference>
<organism evidence="2 3">
    <name type="scientific">Acer negundo</name>
    <name type="common">Box elder</name>
    <dbReference type="NCBI Taxonomy" id="4023"/>
    <lineage>
        <taxon>Eukaryota</taxon>
        <taxon>Viridiplantae</taxon>
        <taxon>Streptophyta</taxon>
        <taxon>Embryophyta</taxon>
        <taxon>Tracheophyta</taxon>
        <taxon>Spermatophyta</taxon>
        <taxon>Magnoliopsida</taxon>
        <taxon>eudicotyledons</taxon>
        <taxon>Gunneridae</taxon>
        <taxon>Pentapetalae</taxon>
        <taxon>rosids</taxon>
        <taxon>malvids</taxon>
        <taxon>Sapindales</taxon>
        <taxon>Sapindaceae</taxon>
        <taxon>Hippocastanoideae</taxon>
        <taxon>Acereae</taxon>
        <taxon>Acer</taxon>
    </lineage>
</organism>
<dbReference type="EMBL" id="JAJSOW010000102">
    <property type="protein sequence ID" value="KAI9177314.1"/>
    <property type="molecule type" value="Genomic_DNA"/>
</dbReference>
<name>A0AAD5IZW2_ACENE</name>
<reference evidence="2" key="1">
    <citation type="journal article" date="2022" name="Plant J.">
        <title>Strategies of tolerance reflected in two North American maple genomes.</title>
        <authorList>
            <person name="McEvoy S.L."/>
            <person name="Sezen U.U."/>
            <person name="Trouern-Trend A."/>
            <person name="McMahon S.M."/>
            <person name="Schaberg P.G."/>
            <person name="Yang J."/>
            <person name="Wegrzyn J.L."/>
            <person name="Swenson N.G."/>
        </authorList>
    </citation>
    <scope>NUCLEOTIDE SEQUENCE</scope>
    <source>
        <strain evidence="2">91603</strain>
    </source>
</reference>
<accession>A0AAD5IZW2</accession>
<dbReference type="InterPro" id="IPR036047">
    <property type="entry name" value="F-box-like_dom_sf"/>
</dbReference>
<protein>
    <recommendedName>
        <fullName evidence="1">F-box domain-containing protein</fullName>
    </recommendedName>
</protein>
<comment type="caution">
    <text evidence="2">The sequence shown here is derived from an EMBL/GenBank/DDBJ whole genome shotgun (WGS) entry which is preliminary data.</text>
</comment>
<dbReference type="InterPro" id="IPR001810">
    <property type="entry name" value="F-box_dom"/>
</dbReference>
<dbReference type="PANTHER" id="PTHR34223:SF51">
    <property type="entry name" value="OS06G0556300 PROTEIN"/>
    <property type="match status" value="1"/>
</dbReference>
<proteinExistence type="predicted"/>
<feature type="domain" description="F-box" evidence="1">
    <location>
        <begin position="18"/>
        <end position="51"/>
    </location>
</feature>
<dbReference type="SUPFAM" id="SSF52058">
    <property type="entry name" value="L domain-like"/>
    <property type="match status" value="1"/>
</dbReference>
<dbReference type="Gene3D" id="1.20.1280.50">
    <property type="match status" value="1"/>
</dbReference>
<sequence>MTKKIEVEEVDRLSEFLDPILHHILSFLPFRQVVQTCVLSKRWEKIWHSSPDLEFDRTIFDHCLRLVSCEGFRSLELSGLCKLNVIKLIDNSDLQQVVIITPNVSLLSIVGPNRPLEIHHSFSKNLKRLSLSSIPVCNKWLHDQIFKLPELEYLKIHDYPLNSLKLSSPSLKTLLILECTYLVEISIVTPNLQLFDPCP</sequence>
<keyword evidence="3" id="KW-1185">Reference proteome</keyword>